<proteinExistence type="predicted"/>
<dbReference type="EMBL" id="BAHD01000028">
    <property type="protein sequence ID" value="GAB95876.1"/>
    <property type="molecule type" value="Genomic_DNA"/>
</dbReference>
<keyword evidence="2" id="KW-0812">Transmembrane</keyword>
<accession>K6WPZ6</accession>
<feature type="region of interest" description="Disordered" evidence="1">
    <location>
        <begin position="1"/>
        <end position="30"/>
    </location>
</feature>
<feature type="transmembrane region" description="Helical" evidence="2">
    <location>
        <begin position="34"/>
        <end position="55"/>
    </location>
</feature>
<name>K6WPZ6_9MICO</name>
<evidence type="ECO:0000256" key="2">
    <source>
        <dbReference type="SAM" id="Phobius"/>
    </source>
</evidence>
<feature type="compositionally biased region" description="Low complexity" evidence="1">
    <location>
        <begin position="99"/>
        <end position="142"/>
    </location>
</feature>
<keyword evidence="4" id="KW-1185">Reference proteome</keyword>
<dbReference type="Proteomes" id="UP000008366">
    <property type="component" value="Unassembled WGS sequence"/>
</dbReference>
<dbReference type="AlphaFoldDB" id="K6WPZ6"/>
<evidence type="ECO:0000313" key="3">
    <source>
        <dbReference type="EMBL" id="GAB95876.1"/>
    </source>
</evidence>
<dbReference type="RefSeq" id="WP_006592408.1">
    <property type="nucleotide sequence ID" value="NZ_BAHD01000028.1"/>
</dbReference>
<evidence type="ECO:0000256" key="1">
    <source>
        <dbReference type="SAM" id="MobiDB-lite"/>
    </source>
</evidence>
<dbReference type="OrthoDB" id="3528950at2"/>
<keyword evidence="2" id="KW-0472">Membrane</keyword>
<reference evidence="3 4" key="1">
    <citation type="submission" date="2012-08" db="EMBL/GenBank/DDBJ databases">
        <title>Whole genome shotgun sequence of Kineosphaera limosa NBRC 100340.</title>
        <authorList>
            <person name="Yoshida I."/>
            <person name="Isaki S."/>
            <person name="Hosoyama A."/>
            <person name="Tsuchikane K."/>
            <person name="Katsumata H."/>
            <person name="Ando Y."/>
            <person name="Ohji S."/>
            <person name="Hamada M."/>
            <person name="Tamura T."/>
            <person name="Yamazoe A."/>
            <person name="Yamazaki S."/>
            <person name="Fujita N."/>
        </authorList>
    </citation>
    <scope>NUCLEOTIDE SEQUENCE [LARGE SCALE GENOMIC DNA]</scope>
    <source>
        <strain evidence="3 4">NBRC 100340</strain>
    </source>
</reference>
<organism evidence="3 4">
    <name type="scientific">Kineosphaera limosa NBRC 100340</name>
    <dbReference type="NCBI Taxonomy" id="1184609"/>
    <lineage>
        <taxon>Bacteria</taxon>
        <taxon>Bacillati</taxon>
        <taxon>Actinomycetota</taxon>
        <taxon>Actinomycetes</taxon>
        <taxon>Micrococcales</taxon>
        <taxon>Dermatophilaceae</taxon>
        <taxon>Kineosphaera</taxon>
    </lineage>
</organism>
<comment type="caution">
    <text evidence="3">The sequence shown here is derived from an EMBL/GenBank/DDBJ whole genome shotgun (WGS) entry which is preliminary data.</text>
</comment>
<sequence length="416" mass="43466">MQGDDAAQEGSGEQPEEARPRSSGRHRRPPNPRAILWARVAIVGLAAIVLVALLVEVVRLTADPTDKVTAAQPGSPGHTSPSDVASAPTESDPPRGGEATVPPTSPASPTDTPSPTQAPTQTPGTPDAPDAPAVTTPAGAPQPAAQLAAAQLARLHGLVAAANTGAPVATAPLGEHLVTVPGRQIGEWERTTLENGMTLAANNDRAVRSGRLVTHEAFPRATSEARVRLPDGQRYTAPVASAYETFMAMRAIEGPACETCRDIVLTSVKATTMSQDTDAGKVTLPAWEYTVRDSRVKLVRPAVTDAGLVRFTPDFRGAVPPAVEAAQLPLWRTSLSADKRVISAGIERRDVAERGGCWRLFASETDEAVAIYAAQGPADAAGACATPIGNVSVRLAAPLGDRTIVDTYWERALSLR</sequence>
<evidence type="ECO:0000313" key="4">
    <source>
        <dbReference type="Proteomes" id="UP000008366"/>
    </source>
</evidence>
<feature type="region of interest" description="Disordered" evidence="1">
    <location>
        <begin position="67"/>
        <end position="142"/>
    </location>
</feature>
<gene>
    <name evidence="3" type="ORF">KILIM_028_00300</name>
</gene>
<keyword evidence="2" id="KW-1133">Transmembrane helix</keyword>
<protein>
    <submittedName>
        <fullName evidence="3">Uncharacterized protein</fullName>
    </submittedName>
</protein>